<keyword evidence="2" id="KW-1185">Reference proteome</keyword>
<evidence type="ECO:0000313" key="2">
    <source>
        <dbReference type="Proteomes" id="UP000775213"/>
    </source>
</evidence>
<evidence type="ECO:0000313" key="1">
    <source>
        <dbReference type="EMBL" id="KAH0465146.1"/>
    </source>
</evidence>
<protein>
    <submittedName>
        <fullName evidence="1">Uncharacterized protein</fullName>
    </submittedName>
</protein>
<reference evidence="1 2" key="1">
    <citation type="journal article" date="2021" name="Hortic Res">
        <title>Chromosome-scale assembly of the Dendrobium chrysotoxum genome enhances the understanding of orchid evolution.</title>
        <authorList>
            <person name="Zhang Y."/>
            <person name="Zhang G.Q."/>
            <person name="Zhang D."/>
            <person name="Liu X.D."/>
            <person name="Xu X.Y."/>
            <person name="Sun W.H."/>
            <person name="Yu X."/>
            <person name="Zhu X."/>
            <person name="Wang Z.W."/>
            <person name="Zhao X."/>
            <person name="Zhong W.Y."/>
            <person name="Chen H."/>
            <person name="Yin W.L."/>
            <person name="Huang T."/>
            <person name="Niu S.C."/>
            <person name="Liu Z.J."/>
        </authorList>
    </citation>
    <scope>NUCLEOTIDE SEQUENCE [LARGE SCALE GENOMIC DNA]</scope>
    <source>
        <strain evidence="1">Lindl</strain>
    </source>
</reference>
<dbReference type="Proteomes" id="UP000775213">
    <property type="component" value="Unassembled WGS sequence"/>
</dbReference>
<proteinExistence type="predicted"/>
<accession>A0AAV7H8B3</accession>
<comment type="caution">
    <text evidence="1">The sequence shown here is derived from an EMBL/GenBank/DDBJ whole genome shotgun (WGS) entry which is preliminary data.</text>
</comment>
<organism evidence="1 2">
    <name type="scientific">Dendrobium chrysotoxum</name>
    <name type="common">Orchid</name>
    <dbReference type="NCBI Taxonomy" id="161865"/>
    <lineage>
        <taxon>Eukaryota</taxon>
        <taxon>Viridiplantae</taxon>
        <taxon>Streptophyta</taxon>
        <taxon>Embryophyta</taxon>
        <taxon>Tracheophyta</taxon>
        <taxon>Spermatophyta</taxon>
        <taxon>Magnoliopsida</taxon>
        <taxon>Liliopsida</taxon>
        <taxon>Asparagales</taxon>
        <taxon>Orchidaceae</taxon>
        <taxon>Epidendroideae</taxon>
        <taxon>Malaxideae</taxon>
        <taxon>Dendrobiinae</taxon>
        <taxon>Dendrobium</taxon>
    </lineage>
</organism>
<name>A0AAV7H8B3_DENCH</name>
<dbReference type="AlphaFoldDB" id="A0AAV7H8B3"/>
<sequence>MDVEETKVFNLPFAKNSINPTFSGLSYIKGICDVVLDRVYYSSQVYSLVKCYKFLGGLQIRLSVILFPIFYFSKLRWVASMKRFGGEACDYIDILIFIVDSISLTTDFMVD</sequence>
<dbReference type="EMBL" id="JAGFBR010000006">
    <property type="protein sequence ID" value="KAH0465146.1"/>
    <property type="molecule type" value="Genomic_DNA"/>
</dbReference>
<gene>
    <name evidence="1" type="ORF">IEQ34_005249</name>
</gene>